<organism evidence="1 2">
    <name type="scientific">Sutcliffiella tianshenii</name>
    <dbReference type="NCBI Taxonomy" id="1463404"/>
    <lineage>
        <taxon>Bacteria</taxon>
        <taxon>Bacillati</taxon>
        <taxon>Bacillota</taxon>
        <taxon>Bacilli</taxon>
        <taxon>Bacillales</taxon>
        <taxon>Bacillaceae</taxon>
        <taxon>Sutcliffiella</taxon>
    </lineage>
</organism>
<dbReference type="Proteomes" id="UP000737402">
    <property type="component" value="Unassembled WGS sequence"/>
</dbReference>
<evidence type="ECO:0000313" key="1">
    <source>
        <dbReference type="EMBL" id="MBM7618690.1"/>
    </source>
</evidence>
<dbReference type="SUPFAM" id="SSF50814">
    <property type="entry name" value="Lipocalins"/>
    <property type="match status" value="1"/>
</dbReference>
<name>A0ABS2NVK7_9BACI</name>
<comment type="caution">
    <text evidence="1">The sequence shown here is derived from an EMBL/GenBank/DDBJ whole genome shotgun (WGS) entry which is preliminary data.</text>
</comment>
<evidence type="ECO:0000313" key="2">
    <source>
        <dbReference type="Proteomes" id="UP000737402"/>
    </source>
</evidence>
<proteinExistence type="predicted"/>
<dbReference type="RefSeq" id="WP_204413090.1">
    <property type="nucleotide sequence ID" value="NZ_JAFBED010000001.1"/>
</dbReference>
<dbReference type="Pfam" id="PF09148">
    <property type="entry name" value="DUF1934"/>
    <property type="match status" value="1"/>
</dbReference>
<keyword evidence="2" id="KW-1185">Reference proteome</keyword>
<gene>
    <name evidence="1" type="ORF">JOC95_000532</name>
</gene>
<dbReference type="Gene3D" id="2.40.128.20">
    <property type="match status" value="1"/>
</dbReference>
<reference evidence="1 2" key="1">
    <citation type="submission" date="2021-01" db="EMBL/GenBank/DDBJ databases">
        <title>Genomic Encyclopedia of Type Strains, Phase IV (KMG-IV): sequencing the most valuable type-strain genomes for metagenomic binning, comparative biology and taxonomic classification.</title>
        <authorList>
            <person name="Goeker M."/>
        </authorList>
    </citation>
    <scope>NUCLEOTIDE SEQUENCE [LARGE SCALE GENOMIC DNA]</scope>
    <source>
        <strain evidence="1 2">DSM 25879</strain>
    </source>
</reference>
<accession>A0ABS2NVK7</accession>
<dbReference type="EMBL" id="JAFBED010000001">
    <property type="protein sequence ID" value="MBM7618690.1"/>
    <property type="molecule type" value="Genomic_DNA"/>
</dbReference>
<protein>
    <submittedName>
        <fullName evidence="1">Uncharacterized beta-barrel protein YwiB (DUF1934 family)</fullName>
    </submittedName>
</protein>
<sequence length="151" mass="17553">MLDNQNSAKMPIRVKFKSEILQDEERQVMAYETNGQYYLKGETEYIVFSEDQGNGKKLDVIYKLSDQEVWVSRSGNGVKMKQTFRAGELTAGLYDSEFGIFHLETDTEKVVRMQDPVKNRGSIQLQYQLKVQGQETGQYFITIHYEEEQTT</sequence>
<dbReference type="InterPro" id="IPR012674">
    <property type="entry name" value="Calycin"/>
</dbReference>
<dbReference type="InterPro" id="IPR015231">
    <property type="entry name" value="DUF1934"/>
</dbReference>